<evidence type="ECO:0000313" key="2">
    <source>
        <dbReference type="EMBL" id="MBO1803717.1"/>
    </source>
</evidence>
<proteinExistence type="predicted"/>
<dbReference type="Pfam" id="PF17775">
    <property type="entry name" value="YchJ_M-like"/>
    <property type="match status" value="1"/>
</dbReference>
<dbReference type="EMBL" id="JAGDYL010000001">
    <property type="protein sequence ID" value="MBO1803717.1"/>
    <property type="molecule type" value="Genomic_DNA"/>
</dbReference>
<sequence length="129" mass="14176">MDATHPCPCGRGEPYGACCLPLHDGAAAPTAERLMRSRYSAFALGLGDYLLSTWDPSTRPDSLELDPTIAWRRLFVEAVEAGGPFDREGRVTFTAVARTPGGRLEQRERSSFSRAEDGRWVYVDGEEPA</sequence>
<dbReference type="RefSeq" id="WP_208044216.1">
    <property type="nucleotide sequence ID" value="NZ_JAGDYL010000001.1"/>
</dbReference>
<protein>
    <submittedName>
        <fullName evidence="2">Zinc chelation protein SecC</fullName>
    </submittedName>
</protein>
<feature type="domain" description="YchJ-like middle NTF2-like" evidence="1">
    <location>
        <begin position="30"/>
        <end position="125"/>
    </location>
</feature>
<dbReference type="AlphaFoldDB" id="A0A939LWK9"/>
<keyword evidence="3" id="KW-1185">Reference proteome</keyword>
<reference evidence="2" key="1">
    <citation type="submission" date="2021-03" db="EMBL/GenBank/DDBJ databases">
        <title>Leucobacter chromiisoli sp. nov., isolated from chromium-containing soil of chemical plant.</title>
        <authorList>
            <person name="Xu Z."/>
        </authorList>
    </citation>
    <scope>NUCLEOTIDE SEQUENCE</scope>
    <source>
        <strain evidence="2">A2</strain>
    </source>
</reference>
<evidence type="ECO:0000259" key="1">
    <source>
        <dbReference type="Pfam" id="PF17775"/>
    </source>
</evidence>
<dbReference type="SUPFAM" id="SSF54427">
    <property type="entry name" value="NTF2-like"/>
    <property type="match status" value="1"/>
</dbReference>
<evidence type="ECO:0000313" key="3">
    <source>
        <dbReference type="Proteomes" id="UP000664398"/>
    </source>
</evidence>
<dbReference type="Gene3D" id="3.10.450.50">
    <property type="match status" value="1"/>
</dbReference>
<name>A0A939LWK9_9MICO</name>
<dbReference type="Proteomes" id="UP000664398">
    <property type="component" value="Unassembled WGS sequence"/>
</dbReference>
<dbReference type="InterPro" id="IPR032710">
    <property type="entry name" value="NTF2-like_dom_sf"/>
</dbReference>
<comment type="caution">
    <text evidence="2">The sequence shown here is derived from an EMBL/GenBank/DDBJ whole genome shotgun (WGS) entry which is preliminary data.</text>
</comment>
<accession>A0A939LWK9</accession>
<dbReference type="InterPro" id="IPR048469">
    <property type="entry name" value="YchJ-like_M"/>
</dbReference>
<organism evidence="2 3">
    <name type="scientific">Leucobacter ruminantium</name>
    <dbReference type="NCBI Taxonomy" id="1289170"/>
    <lineage>
        <taxon>Bacteria</taxon>
        <taxon>Bacillati</taxon>
        <taxon>Actinomycetota</taxon>
        <taxon>Actinomycetes</taxon>
        <taxon>Micrococcales</taxon>
        <taxon>Microbacteriaceae</taxon>
        <taxon>Leucobacter</taxon>
    </lineage>
</organism>
<gene>
    <name evidence="2" type="ORF">J4H91_00080</name>
</gene>